<dbReference type="Proteomes" id="UP000250070">
    <property type="component" value="Unassembled WGS sequence"/>
</dbReference>
<dbReference type="OrthoDB" id="9805025at2"/>
<feature type="transmembrane region" description="Helical" evidence="1">
    <location>
        <begin position="173"/>
        <end position="191"/>
    </location>
</feature>
<dbReference type="EMBL" id="UATM01000032">
    <property type="protein sequence ID" value="SPY46886.1"/>
    <property type="molecule type" value="Genomic_DNA"/>
</dbReference>
<feature type="domain" description="VanZ-like" evidence="2">
    <location>
        <begin position="48"/>
        <end position="187"/>
    </location>
</feature>
<feature type="transmembrane region" description="Helical" evidence="1">
    <location>
        <begin position="146"/>
        <end position="167"/>
    </location>
</feature>
<keyword evidence="1" id="KW-0812">Transmembrane</keyword>
<feature type="transmembrane region" description="Helical" evidence="1">
    <location>
        <begin position="43"/>
        <end position="61"/>
    </location>
</feature>
<dbReference type="PANTHER" id="PTHR36834:SF1">
    <property type="entry name" value="INTEGRAL MEMBRANE PROTEIN"/>
    <property type="match status" value="1"/>
</dbReference>
<dbReference type="InterPro" id="IPR053150">
    <property type="entry name" value="Teicoplanin_resist-assoc"/>
</dbReference>
<evidence type="ECO:0000256" key="1">
    <source>
        <dbReference type="SAM" id="Phobius"/>
    </source>
</evidence>
<reference evidence="3 4" key="1">
    <citation type="submission" date="2018-06" db="EMBL/GenBank/DDBJ databases">
        <authorList>
            <consortium name="Pathogen Informatics"/>
            <person name="Doyle S."/>
        </authorList>
    </citation>
    <scope>NUCLEOTIDE SEQUENCE [LARGE SCALE GENOMIC DNA]</scope>
    <source>
        <strain evidence="3 4">NCTC13076</strain>
    </source>
</reference>
<name>A0A2X1ZU69_9FIRM</name>
<organism evidence="3 4">
    <name type="scientific">Peptoniphilus harei</name>
    <dbReference type="NCBI Taxonomy" id="54005"/>
    <lineage>
        <taxon>Bacteria</taxon>
        <taxon>Bacillati</taxon>
        <taxon>Bacillota</taxon>
        <taxon>Tissierellia</taxon>
        <taxon>Tissierellales</taxon>
        <taxon>Peptoniphilaceae</taxon>
        <taxon>Peptoniphilus</taxon>
    </lineage>
</organism>
<evidence type="ECO:0000313" key="4">
    <source>
        <dbReference type="Proteomes" id="UP000250070"/>
    </source>
</evidence>
<keyword evidence="1" id="KW-0472">Membrane</keyword>
<dbReference type="PANTHER" id="PTHR36834">
    <property type="entry name" value="MEMBRANE PROTEIN-RELATED"/>
    <property type="match status" value="1"/>
</dbReference>
<dbReference type="RefSeq" id="WP_070700056.1">
    <property type="nucleotide sequence ID" value="NZ_CP068103.1"/>
</dbReference>
<feature type="transmembrane region" description="Helical" evidence="1">
    <location>
        <begin position="6"/>
        <end position="31"/>
    </location>
</feature>
<proteinExistence type="predicted"/>
<dbReference type="GeneID" id="83862282"/>
<feature type="transmembrane region" description="Helical" evidence="1">
    <location>
        <begin position="112"/>
        <end position="134"/>
    </location>
</feature>
<dbReference type="STRING" id="54005.HMPREF3229_00649"/>
<keyword evidence="1" id="KW-1133">Transmembrane helix</keyword>
<gene>
    <name evidence="3" type="ORF">NCTC13076_00779</name>
</gene>
<evidence type="ECO:0000259" key="2">
    <source>
        <dbReference type="Pfam" id="PF04892"/>
    </source>
</evidence>
<dbReference type="AlphaFoldDB" id="A0A2X1ZU69"/>
<sequence length="216" mass="25127">MRLFLFFAVRIVPAFIITFLGFSLIRVNFFSHRKKNSTGFREFLLSLFAAYLVFLAIMLFMPNSYIAGSGINLTNENFDFVGNFKDRLSSGAWGVNLVPFRTMKNYIKYSGFTHTLTNILGNIIIFIPFGILVPEIFPKFRRLLKIISLSIATSFFVEFIQFFIGRSVDIDDLILNVLGSFIGYLIWDKILRYKFAKKKRRKRRPRPSKIDKDQAI</sequence>
<evidence type="ECO:0000313" key="3">
    <source>
        <dbReference type="EMBL" id="SPY46886.1"/>
    </source>
</evidence>
<dbReference type="InterPro" id="IPR006976">
    <property type="entry name" value="VanZ-like"/>
</dbReference>
<accession>A0A2X1ZU69</accession>
<protein>
    <submittedName>
        <fullName evidence="3">Predicted integral membrane protein</fullName>
    </submittedName>
</protein>
<dbReference type="Pfam" id="PF04892">
    <property type="entry name" value="VanZ"/>
    <property type="match status" value="1"/>
</dbReference>